<comment type="caution">
    <text evidence="1">The sequence shown here is derived from an EMBL/GenBank/DDBJ whole genome shotgun (WGS) entry which is preliminary data.</text>
</comment>
<proteinExistence type="predicted"/>
<evidence type="ECO:0000313" key="2">
    <source>
        <dbReference type="Proteomes" id="UP001305779"/>
    </source>
</evidence>
<accession>A0ABR0EGD9</accession>
<sequence length="260" mass="29836">MAFTRKRARSTTKDQAETMCRNDVNSSTIEVFSFSNLETPYTVHKGLISREARDVTRKLEGHDNVIKIEPQPLLVFLAWLYLGRICRPQNDLSDTISYAVHHGPHPKTEILQDYHLADTFIFAQENGLHKLKNDVMTQLILQHEETGHAVADDAQDVVRKTLGIKNSFSEFAIIAEARYIRNTTVNMKEILEFRNDHRLAQQLDMSTTHDPSECECAKLARAEPDKRICYFHEHHSPCQITACRRRLRALGAPNQVVDDE</sequence>
<evidence type="ECO:0000313" key="1">
    <source>
        <dbReference type="EMBL" id="KAK4500559.1"/>
    </source>
</evidence>
<gene>
    <name evidence="1" type="ORF">PRZ48_008748</name>
</gene>
<dbReference type="Proteomes" id="UP001305779">
    <property type="component" value="Unassembled WGS sequence"/>
</dbReference>
<reference evidence="1 2" key="1">
    <citation type="journal article" date="2023" name="G3 (Bethesda)">
        <title>A chromosome-level genome assembly of Zasmidium syzygii isolated from banana leaves.</title>
        <authorList>
            <person name="van Westerhoven A.C."/>
            <person name="Mehrabi R."/>
            <person name="Talebi R."/>
            <person name="Steentjes M.B.F."/>
            <person name="Corcolon B."/>
            <person name="Chong P.A."/>
            <person name="Kema G.H.J."/>
            <person name="Seidl M.F."/>
        </authorList>
    </citation>
    <scope>NUCLEOTIDE SEQUENCE [LARGE SCALE GENOMIC DNA]</scope>
    <source>
        <strain evidence="1 2">P124</strain>
    </source>
</reference>
<name>A0ABR0EGD9_ZASCE</name>
<dbReference type="EMBL" id="JAXOVC010000006">
    <property type="protein sequence ID" value="KAK4500559.1"/>
    <property type="molecule type" value="Genomic_DNA"/>
</dbReference>
<organism evidence="1 2">
    <name type="scientific">Zasmidium cellare</name>
    <name type="common">Wine cellar mold</name>
    <name type="synonym">Racodium cellare</name>
    <dbReference type="NCBI Taxonomy" id="395010"/>
    <lineage>
        <taxon>Eukaryota</taxon>
        <taxon>Fungi</taxon>
        <taxon>Dikarya</taxon>
        <taxon>Ascomycota</taxon>
        <taxon>Pezizomycotina</taxon>
        <taxon>Dothideomycetes</taxon>
        <taxon>Dothideomycetidae</taxon>
        <taxon>Mycosphaerellales</taxon>
        <taxon>Mycosphaerellaceae</taxon>
        <taxon>Zasmidium</taxon>
    </lineage>
</organism>
<evidence type="ECO:0008006" key="3">
    <source>
        <dbReference type="Google" id="ProtNLM"/>
    </source>
</evidence>
<protein>
    <recommendedName>
        <fullName evidence="3">BTB domain-containing protein</fullName>
    </recommendedName>
</protein>
<keyword evidence="2" id="KW-1185">Reference proteome</keyword>